<dbReference type="Proteomes" id="UP000693970">
    <property type="component" value="Unassembled WGS sequence"/>
</dbReference>
<evidence type="ECO:0008006" key="4">
    <source>
        <dbReference type="Google" id="ProtNLM"/>
    </source>
</evidence>
<organism evidence="2 3">
    <name type="scientific">Nitzschia inconspicua</name>
    <dbReference type="NCBI Taxonomy" id="303405"/>
    <lineage>
        <taxon>Eukaryota</taxon>
        <taxon>Sar</taxon>
        <taxon>Stramenopiles</taxon>
        <taxon>Ochrophyta</taxon>
        <taxon>Bacillariophyta</taxon>
        <taxon>Bacillariophyceae</taxon>
        <taxon>Bacillariophycidae</taxon>
        <taxon>Bacillariales</taxon>
        <taxon>Bacillariaceae</taxon>
        <taxon>Nitzschia</taxon>
    </lineage>
</organism>
<protein>
    <recommendedName>
        <fullName evidence="4">Gag protein</fullName>
    </recommendedName>
</protein>
<dbReference type="EMBL" id="JAGRRH010000022">
    <property type="protein sequence ID" value="KAG7345533.1"/>
    <property type="molecule type" value="Genomic_DNA"/>
</dbReference>
<feature type="region of interest" description="Disordered" evidence="1">
    <location>
        <begin position="1"/>
        <end position="26"/>
    </location>
</feature>
<comment type="caution">
    <text evidence="2">The sequence shown here is derived from an EMBL/GenBank/DDBJ whole genome shotgun (WGS) entry which is preliminary data.</text>
</comment>
<reference evidence="2" key="1">
    <citation type="journal article" date="2021" name="Sci. Rep.">
        <title>Diploid genomic architecture of Nitzschia inconspicua, an elite biomass production diatom.</title>
        <authorList>
            <person name="Oliver A."/>
            <person name="Podell S."/>
            <person name="Pinowska A."/>
            <person name="Traller J.C."/>
            <person name="Smith S.R."/>
            <person name="McClure R."/>
            <person name="Beliaev A."/>
            <person name="Bohutskyi P."/>
            <person name="Hill E.A."/>
            <person name="Rabines A."/>
            <person name="Zheng H."/>
            <person name="Allen L.Z."/>
            <person name="Kuo A."/>
            <person name="Grigoriev I.V."/>
            <person name="Allen A.E."/>
            <person name="Hazlebeck D."/>
            <person name="Allen E.E."/>
        </authorList>
    </citation>
    <scope>NUCLEOTIDE SEQUENCE</scope>
    <source>
        <strain evidence="2">Hildebrandi</strain>
    </source>
</reference>
<gene>
    <name evidence="2" type="ORF">IV203_033064</name>
</gene>
<dbReference type="AlphaFoldDB" id="A0A9K3KKR3"/>
<evidence type="ECO:0000313" key="2">
    <source>
        <dbReference type="EMBL" id="KAG7345533.1"/>
    </source>
</evidence>
<evidence type="ECO:0000313" key="3">
    <source>
        <dbReference type="Proteomes" id="UP000693970"/>
    </source>
</evidence>
<proteinExistence type="predicted"/>
<reference evidence="2" key="2">
    <citation type="submission" date="2021-04" db="EMBL/GenBank/DDBJ databases">
        <authorList>
            <person name="Podell S."/>
        </authorList>
    </citation>
    <scope>NUCLEOTIDE SEQUENCE</scope>
    <source>
        <strain evidence="2">Hildebrandi</strain>
    </source>
</reference>
<name>A0A9K3KKR3_9STRA</name>
<keyword evidence="3" id="KW-1185">Reference proteome</keyword>
<evidence type="ECO:0000256" key="1">
    <source>
        <dbReference type="SAM" id="MobiDB-lite"/>
    </source>
</evidence>
<accession>A0A9K3KKR3</accession>
<sequence>MKKTSTVPSPGKKPERKDNDLPSQRKWTHQNSSYEIYAYTLRGASAQEVVTHCAEIKQQVHQAVSNDNHLGPSCFKIFPRTLAVSLSAVWKRAVEDLGTNHAQTVANFDEAIKNFVGAHASTQDRHALVQQLVHPTKPRDLGVQAFYYRLLELNDAISLIPGAAHDAPLSDDQLKQAFYDGMSAIWQE</sequence>